<accession>A0A7V9ABV8</accession>
<feature type="transmembrane region" description="Helical" evidence="1">
    <location>
        <begin position="345"/>
        <end position="362"/>
    </location>
</feature>
<dbReference type="AlphaFoldDB" id="A0A7V9ABV8"/>
<evidence type="ECO:0000313" key="3">
    <source>
        <dbReference type="Proteomes" id="UP000542342"/>
    </source>
</evidence>
<keyword evidence="1" id="KW-1133">Transmembrane helix</keyword>
<gene>
    <name evidence="2" type="ORF">H0921_09630</name>
</gene>
<dbReference type="RefSeq" id="WP_194537865.1">
    <property type="nucleotide sequence ID" value="NZ_JACEFB010000006.1"/>
</dbReference>
<keyword evidence="3" id="KW-1185">Reference proteome</keyword>
<evidence type="ECO:0000313" key="2">
    <source>
        <dbReference type="EMBL" id="MBA2226418.1"/>
    </source>
</evidence>
<feature type="transmembrane region" description="Helical" evidence="1">
    <location>
        <begin position="268"/>
        <end position="288"/>
    </location>
</feature>
<evidence type="ECO:0008006" key="4">
    <source>
        <dbReference type="Google" id="ProtNLM"/>
    </source>
</evidence>
<keyword evidence="1" id="KW-0472">Membrane</keyword>
<organism evidence="2 3">
    <name type="scientific">Thermogemmata fonticola</name>
    <dbReference type="NCBI Taxonomy" id="2755323"/>
    <lineage>
        <taxon>Bacteria</taxon>
        <taxon>Pseudomonadati</taxon>
        <taxon>Planctomycetota</taxon>
        <taxon>Planctomycetia</taxon>
        <taxon>Gemmatales</taxon>
        <taxon>Gemmataceae</taxon>
        <taxon>Thermogemmata</taxon>
    </lineage>
</organism>
<feature type="transmembrane region" description="Helical" evidence="1">
    <location>
        <begin position="156"/>
        <end position="175"/>
    </location>
</feature>
<keyword evidence="1" id="KW-0812">Transmembrane</keyword>
<dbReference type="EMBL" id="JACEFB010000006">
    <property type="protein sequence ID" value="MBA2226418.1"/>
    <property type="molecule type" value="Genomic_DNA"/>
</dbReference>
<evidence type="ECO:0000256" key="1">
    <source>
        <dbReference type="SAM" id="Phobius"/>
    </source>
</evidence>
<sequence length="519" mass="56504">MAERLGRSEQDVPTWIYYEEYGGECCWGGQPSVVDASSRTDAAAQPGTRHWWRYAEGLLFAVLFALAHTQSPLFYSNQNQYLLHGLASAGVGYLREDWLANTRDPTPVFSYLVAGVYTHFGPLSLHLAYFVLLMVYFLSFRCLIAALPFWRDTLAARWGFAALFTLAHAAGPRLLSVILTGTDYPWYLQCGVANQYLLGPGLQPSAFGVLLVSGVAAFAQGRTVWAAILTAASCVFHFTYFLPLTLLLMGYIGVTLGEKQGPGAGRRAFAMMAAASILCLPIATYSLFTFGSANPQTWGEAQRILVEVRIPHHAVIDRWFAGADACQLVWISCGLWLVRCCPWGRALIVAALIGLVLSLVQYGTQSHLLALLFPWRISALLVPTATAVLAARLAQALTLYPGVTYVSGILCGGLAAIGVATMLQGWGYQMSPDEEGLLGYVRNHVQAGETYLLPIRFPAVRQGRGTASTTFTPPPRPRPGSPLIPVDLQRFRLATGAPIYVDFNPSLITILKCWSGIAA</sequence>
<feature type="transmembrane region" description="Helical" evidence="1">
    <location>
        <begin position="225"/>
        <end position="256"/>
    </location>
</feature>
<reference evidence="2 3" key="1">
    <citation type="submission" date="2020-07" db="EMBL/GenBank/DDBJ databases">
        <title>Thermogemmata thermophila gen. nov., sp. nov., a novel moderate thermophilic planctomycete from a Kamchatka hot spring.</title>
        <authorList>
            <person name="Elcheninov A.G."/>
            <person name="Podosokorskaya O.A."/>
            <person name="Kovaleva O.L."/>
            <person name="Novikov A."/>
            <person name="Bonch-Osmolovskaya E.A."/>
            <person name="Toshchakov S.V."/>
            <person name="Kublanov I.V."/>
        </authorList>
    </citation>
    <scope>NUCLEOTIDE SEQUENCE [LARGE SCALE GENOMIC DNA]</scope>
    <source>
        <strain evidence="2 3">2918</strain>
    </source>
</reference>
<name>A0A7V9ABV8_9BACT</name>
<dbReference type="Proteomes" id="UP000542342">
    <property type="component" value="Unassembled WGS sequence"/>
</dbReference>
<feature type="transmembrane region" description="Helical" evidence="1">
    <location>
        <begin position="368"/>
        <end position="391"/>
    </location>
</feature>
<feature type="transmembrane region" description="Helical" evidence="1">
    <location>
        <begin position="403"/>
        <end position="423"/>
    </location>
</feature>
<comment type="caution">
    <text evidence="2">The sequence shown here is derived from an EMBL/GenBank/DDBJ whole genome shotgun (WGS) entry which is preliminary data.</text>
</comment>
<feature type="transmembrane region" description="Helical" evidence="1">
    <location>
        <begin position="127"/>
        <end position="150"/>
    </location>
</feature>
<protein>
    <recommendedName>
        <fullName evidence="4">Glycosyltransferase RgtA/B/C/D-like domain-containing protein</fullName>
    </recommendedName>
</protein>
<proteinExistence type="predicted"/>
<feature type="transmembrane region" description="Helical" evidence="1">
    <location>
        <begin position="196"/>
        <end position="219"/>
    </location>
</feature>